<name>A0A8H6HT75_9AGAR</name>
<gene>
    <name evidence="1" type="ORF">DFP72DRAFT_815440</name>
</gene>
<dbReference type="EMBL" id="JACGCI010000045">
    <property type="protein sequence ID" value="KAF6752336.1"/>
    <property type="molecule type" value="Genomic_DNA"/>
</dbReference>
<dbReference type="AlphaFoldDB" id="A0A8H6HT75"/>
<keyword evidence="2" id="KW-1185">Reference proteome</keyword>
<protein>
    <submittedName>
        <fullName evidence="1">Uncharacterized protein</fullName>
    </submittedName>
</protein>
<proteinExistence type="predicted"/>
<feature type="non-terminal residue" evidence="1">
    <location>
        <position position="1"/>
    </location>
</feature>
<organism evidence="1 2">
    <name type="scientific">Ephemerocybe angulata</name>
    <dbReference type="NCBI Taxonomy" id="980116"/>
    <lineage>
        <taxon>Eukaryota</taxon>
        <taxon>Fungi</taxon>
        <taxon>Dikarya</taxon>
        <taxon>Basidiomycota</taxon>
        <taxon>Agaricomycotina</taxon>
        <taxon>Agaricomycetes</taxon>
        <taxon>Agaricomycetidae</taxon>
        <taxon>Agaricales</taxon>
        <taxon>Agaricineae</taxon>
        <taxon>Psathyrellaceae</taxon>
        <taxon>Ephemerocybe</taxon>
    </lineage>
</organism>
<dbReference type="Proteomes" id="UP000521943">
    <property type="component" value="Unassembled WGS sequence"/>
</dbReference>
<comment type="caution">
    <text evidence="1">The sequence shown here is derived from an EMBL/GenBank/DDBJ whole genome shotgun (WGS) entry which is preliminary data.</text>
</comment>
<reference evidence="1 2" key="1">
    <citation type="submission" date="2020-07" db="EMBL/GenBank/DDBJ databases">
        <title>Comparative genomics of pyrophilous fungi reveals a link between fire events and developmental genes.</title>
        <authorList>
            <consortium name="DOE Joint Genome Institute"/>
            <person name="Steindorff A.S."/>
            <person name="Carver A."/>
            <person name="Calhoun S."/>
            <person name="Stillman K."/>
            <person name="Liu H."/>
            <person name="Lipzen A."/>
            <person name="Pangilinan J."/>
            <person name="Labutti K."/>
            <person name="Bruns T.D."/>
            <person name="Grigoriev I.V."/>
        </authorList>
    </citation>
    <scope>NUCLEOTIDE SEQUENCE [LARGE SCALE GENOMIC DNA]</scope>
    <source>
        <strain evidence="1 2">CBS 144469</strain>
    </source>
</reference>
<accession>A0A8H6HT75</accession>
<evidence type="ECO:0000313" key="1">
    <source>
        <dbReference type="EMBL" id="KAF6752336.1"/>
    </source>
</evidence>
<evidence type="ECO:0000313" key="2">
    <source>
        <dbReference type="Proteomes" id="UP000521943"/>
    </source>
</evidence>
<dbReference type="OrthoDB" id="3247165at2759"/>
<dbReference type="InterPro" id="IPR027417">
    <property type="entry name" value="P-loop_NTPase"/>
</dbReference>
<sequence length="255" mass="29199">IPGKLTLCIGMPVIIRNNEATELCITRGQEARIVGWSALKHPKWRGRKYLDVLYVELLNPPHPVNLPHLPKNVVPLTRHSESIEAQLPNDVYVRITRSQIPVLPNFAMTDYSSQGKTWPSNVVDLKECRSFQGVYTCLSRGTSLEGMLIVRDFSDDLLRGELDGALRQEYRELDYLATITDLRYQGKLPPHSMQMTRWETIKLYRLWKQTAGRDVTDAPAFPNVDDVKPPEERINRSERTVSTQIVVNELVIFCT</sequence>
<dbReference type="SUPFAM" id="SSF52540">
    <property type="entry name" value="P-loop containing nucleoside triphosphate hydrolases"/>
    <property type="match status" value="1"/>
</dbReference>